<dbReference type="HOGENOM" id="CLU_064886_1_0_10"/>
<keyword evidence="2" id="KW-0378">Hydrolase</keyword>
<dbReference type="Gene3D" id="3.30.420.40">
    <property type="match status" value="1"/>
</dbReference>
<dbReference type="Pfam" id="PF00814">
    <property type="entry name" value="TsaD"/>
    <property type="match status" value="1"/>
</dbReference>
<evidence type="ECO:0000313" key="3">
    <source>
        <dbReference type="Proteomes" id="UP000008841"/>
    </source>
</evidence>
<dbReference type="NCBIfam" id="TIGR03725">
    <property type="entry name" value="T6A_YeaZ"/>
    <property type="match status" value="1"/>
</dbReference>
<reference evidence="2 3" key="1">
    <citation type="submission" date="2008-05" db="EMBL/GenBank/DDBJ databases">
        <title>Complete sequence of Chlorobium limicola DSM 245.</title>
        <authorList>
            <consortium name="US DOE Joint Genome Institute"/>
            <person name="Lucas S."/>
            <person name="Copeland A."/>
            <person name="Lapidus A."/>
            <person name="Glavina del Rio T."/>
            <person name="Dalin E."/>
            <person name="Tice H."/>
            <person name="Bruce D."/>
            <person name="Goodwin L."/>
            <person name="Pitluck S."/>
            <person name="Schmutz J."/>
            <person name="Larimer F."/>
            <person name="Land M."/>
            <person name="Hauser L."/>
            <person name="Kyrpides N."/>
            <person name="Ovchinnikova G."/>
            <person name="Zhao F."/>
            <person name="Li T."/>
            <person name="Liu Z."/>
            <person name="Overmann J."/>
            <person name="Bryant D.A."/>
            <person name="Richardson P."/>
        </authorList>
    </citation>
    <scope>NUCLEOTIDE SEQUENCE [LARGE SCALE GENOMIC DNA]</scope>
    <source>
        <strain evidence="3">DSM 245 / NBRC 103803 / 6330</strain>
    </source>
</reference>
<name>B3EE73_CHLL2</name>
<dbReference type="AlphaFoldDB" id="B3EE73"/>
<dbReference type="SUPFAM" id="SSF53067">
    <property type="entry name" value="Actin-like ATPase domain"/>
    <property type="match status" value="2"/>
</dbReference>
<sequence>MNLLAIESSHASLSVAVSSDGGVFELCGSEWSRAAETIMPLVQQVLLNSHTEKERLDAVAVSSGPGSFTALRIGMSAAKGIAYGLGIPLVSVPTLPAMAVAAMACTSAGAIVPFIPSRRGEYYYACYSRVLLEKGMAGNESARGSAEDVVAAACGMGPGTVITARHAADFSTLPECGEVCFLDASFFSAASLLPEAIRLFGLGSTQSPADASPDYRQMFMPGGRKE</sequence>
<dbReference type="eggNOG" id="COG1214">
    <property type="taxonomic scope" value="Bacteria"/>
</dbReference>
<dbReference type="GO" id="GO:0002949">
    <property type="term" value="P:tRNA threonylcarbamoyladenosine modification"/>
    <property type="evidence" value="ECO:0007669"/>
    <property type="project" value="InterPro"/>
</dbReference>
<gene>
    <name evidence="2" type="ordered locus">Clim_0101</name>
</gene>
<evidence type="ECO:0000259" key="1">
    <source>
        <dbReference type="Pfam" id="PF00814"/>
    </source>
</evidence>
<dbReference type="GO" id="GO:0006508">
    <property type="term" value="P:proteolysis"/>
    <property type="evidence" value="ECO:0007669"/>
    <property type="project" value="UniProtKB-KW"/>
</dbReference>
<dbReference type="GO" id="GO:0008233">
    <property type="term" value="F:peptidase activity"/>
    <property type="evidence" value="ECO:0007669"/>
    <property type="project" value="UniProtKB-KW"/>
</dbReference>
<feature type="domain" description="Gcp-like" evidence="1">
    <location>
        <begin position="35"/>
        <end position="157"/>
    </location>
</feature>
<dbReference type="PANTHER" id="PTHR11735">
    <property type="entry name" value="TRNA N6-ADENOSINE THREONYLCARBAMOYLTRANSFERASE"/>
    <property type="match status" value="1"/>
</dbReference>
<dbReference type="STRING" id="290315.Clim_0101"/>
<dbReference type="CDD" id="cd24032">
    <property type="entry name" value="ASKHA_NBD_TsaB"/>
    <property type="match status" value="1"/>
</dbReference>
<keyword evidence="2" id="KW-0645">Protease</keyword>
<evidence type="ECO:0000313" key="2">
    <source>
        <dbReference type="EMBL" id="ACD89207.1"/>
    </source>
</evidence>
<dbReference type="InterPro" id="IPR022496">
    <property type="entry name" value="T6A_TsaB"/>
</dbReference>
<dbReference type="EMBL" id="CP001097">
    <property type="protein sequence ID" value="ACD89207.1"/>
    <property type="molecule type" value="Genomic_DNA"/>
</dbReference>
<protein>
    <submittedName>
        <fullName evidence="2">Peptidase M22 glycoprotease</fullName>
    </submittedName>
</protein>
<dbReference type="GO" id="GO:0005829">
    <property type="term" value="C:cytosol"/>
    <property type="evidence" value="ECO:0007669"/>
    <property type="project" value="TreeGrafter"/>
</dbReference>
<dbReference type="PANTHER" id="PTHR11735:SF11">
    <property type="entry name" value="TRNA THREONYLCARBAMOYLADENOSINE BIOSYNTHESIS PROTEIN TSAB"/>
    <property type="match status" value="1"/>
</dbReference>
<dbReference type="InterPro" id="IPR043129">
    <property type="entry name" value="ATPase_NBD"/>
</dbReference>
<dbReference type="OrthoDB" id="9784166at2"/>
<dbReference type="InterPro" id="IPR000905">
    <property type="entry name" value="Gcp-like_dom"/>
</dbReference>
<proteinExistence type="predicted"/>
<organism evidence="2 3">
    <name type="scientific">Chlorobium limicola (strain DSM 245 / NBRC 103803 / 6330)</name>
    <dbReference type="NCBI Taxonomy" id="290315"/>
    <lineage>
        <taxon>Bacteria</taxon>
        <taxon>Pseudomonadati</taxon>
        <taxon>Chlorobiota</taxon>
        <taxon>Chlorobiia</taxon>
        <taxon>Chlorobiales</taxon>
        <taxon>Chlorobiaceae</taxon>
        <taxon>Chlorobium/Pelodictyon group</taxon>
        <taxon>Chlorobium</taxon>
    </lineage>
</organism>
<accession>B3EE73</accession>
<dbReference type="RefSeq" id="WP_012465088.1">
    <property type="nucleotide sequence ID" value="NC_010803.1"/>
</dbReference>
<dbReference type="KEGG" id="cli:Clim_0101"/>
<dbReference type="Proteomes" id="UP000008841">
    <property type="component" value="Chromosome"/>
</dbReference>